<protein>
    <submittedName>
        <fullName evidence="2">Uncharacterized protein</fullName>
    </submittedName>
</protein>
<feature type="transmembrane region" description="Helical" evidence="1">
    <location>
        <begin position="1034"/>
        <end position="1057"/>
    </location>
</feature>
<dbReference type="RefSeq" id="WP_177102835.1">
    <property type="nucleotide sequence ID" value="NZ_JACAQB010000007.1"/>
</dbReference>
<accession>A0A7Y8C3D0</accession>
<keyword evidence="1" id="KW-0812">Transmembrane</keyword>
<dbReference type="EMBL" id="JACAQB010000007">
    <property type="protein sequence ID" value="NWB97232.1"/>
    <property type="molecule type" value="Genomic_DNA"/>
</dbReference>
<reference evidence="2 3" key="1">
    <citation type="submission" date="2020-04" db="EMBL/GenBank/DDBJ databases">
        <title>Molecular characterization of pseudomonads from Agaricus bisporus reveal novel blotch 2 pathogens in Western Europe.</title>
        <authorList>
            <person name="Taparia T."/>
            <person name="Krijger M."/>
            <person name="Haynes E."/>
            <person name="Elpinstone J.G."/>
            <person name="Noble R."/>
            <person name="Van Der Wolf J."/>
        </authorList>
    </citation>
    <scope>NUCLEOTIDE SEQUENCE [LARGE SCALE GENOMIC DNA]</scope>
    <source>
        <strain evidence="2 3">H7001</strain>
    </source>
</reference>
<gene>
    <name evidence="2" type="ORF">HX882_15140</name>
</gene>
<comment type="caution">
    <text evidence="2">The sequence shown here is derived from an EMBL/GenBank/DDBJ whole genome shotgun (WGS) entry which is preliminary data.</text>
</comment>
<keyword evidence="1" id="KW-1133">Transmembrane helix</keyword>
<feature type="transmembrane region" description="Helical" evidence="1">
    <location>
        <begin position="1004"/>
        <end position="1028"/>
    </location>
</feature>
<name>A0A7Y8C3D0_9PSED</name>
<keyword evidence="1" id="KW-0472">Membrane</keyword>
<evidence type="ECO:0000256" key="1">
    <source>
        <dbReference type="SAM" id="Phobius"/>
    </source>
</evidence>
<organism evidence="2 3">
    <name type="scientific">Pseudomonas gingeri</name>
    <dbReference type="NCBI Taxonomy" id="117681"/>
    <lineage>
        <taxon>Bacteria</taxon>
        <taxon>Pseudomonadati</taxon>
        <taxon>Pseudomonadota</taxon>
        <taxon>Gammaproteobacteria</taxon>
        <taxon>Pseudomonadales</taxon>
        <taxon>Pseudomonadaceae</taxon>
        <taxon>Pseudomonas</taxon>
    </lineage>
</organism>
<evidence type="ECO:0000313" key="2">
    <source>
        <dbReference type="EMBL" id="NWB97232.1"/>
    </source>
</evidence>
<sequence length="1416" mass="158024">MQKLSFDYSLNQYEISGRGLDKESLAYLQSVLKILRRYAVVFPDLHLKDTKITAMLAGRTYTLGDIYTQGIGEQRVIYPCFRHQWGFDFTRDIQSLLLWKDMSEALRATYSELESGLLSAREDAARARVHLALLKDFIAMAKVEGNNAVQKQHELNFLRGLISLHYLGVAQKQEREFLGVNLPVTPSRSSGRVKRAVGASLNLLIGEDVAAPLLYWALMSYQEQYPLIFIEHYFSYKSKGVLQSPEDLIKFAISFRQTVRQTHGDAWRISALTFPTIVDMLEPNTAIPADPEAAHRYIANLDKEFVRFRKDNLDRLIGSDQELGVYSISSYHRARSHDIDTLLGGGRPKPIDVLSIDYVSPGGVGVPFDGIINIVGHADIWGLAGVSSAERIAGWIYSNFTAAFGERSARFKEIKYLNFSACNFPKAMAEYVAVLFVERCLEAGRFNVVGGDGITRRWIPNITVICSPHSSLMAAGKAVLVPFRVLESKDRMPPLPGVVLNIMKDMPADEFRHFISKSATLDFADPVVQRFLQETHVFSVTGLVKPAFESGVVSEAEFDQAKQEKTSDYAVYEHDLEEERKRRRAETLSMSEMTSSLFGPSTEAQHVARMEHLAYERVSIRPGGTGAFLPVNTFETMRLLHGYYAGIKNRYRSRRPDGTIDIDAQINSQQFKQALEDLRKENRIKFLIDPADHRYHYKRQLILKGFREHLGIVDREFQDFPFYSSHDTQVYGVQPDNYASTSYYNQQLAQILFFTTKQEYREITGIEVDRIHLFLESGVPDSIFRTAQQPVTDWYGRRILLGAPLYRSLLGSEQLGVSTRDLRALLESGDEARILPAIDQLENSLQRKKALLRDSASLRSLQETQENLGRAKTAIEKKQLSPAVLKSTARVAAGSSRLLGAFGVFVDFRTQPFHLDFSSVRSGLLTTSDSLAVVKGVFDFISDIGPALALRLASSASRALWQPRLDHLFFKMNKVLLPLDVLFTAVSLYRNVEGARLAKSAEEQALYITMTVIDGVSFGVNLAGFILIGVPGVGVALILVGMALAVVNILLNAIVSLAQLDNYRWDEKVGLFFSNLFGASALQGILTQQQMRQAADRLFDGYRDPGQGQVTTGVQEDGVDLFLTPMINDSDDRDQTNPLKGIGALSQGSQPMGYTLSPRGLSPDDLRSWADAKGRGTAEQVHKGWYLRRREARRGRERKLMVTMPATPNTRLEVLDFGPIPTILLFGATPHLLLEANPFGWAAGESPQEQARNKYQVRLHPGTPYTLQFKKSVMTSKDFDSNFGSRTELVVPPGALPQVSLDLSGQDAREALRELDLSGSSLEVTKFKGKSTFRLDLVNADGHSACALEQVVRTVQLPADIRFKSGENYPVMAVVGDRSQITLRNSTGCSLLLLRSEVSRCDIELQASVSGFAVSI</sequence>
<proteinExistence type="predicted"/>
<evidence type="ECO:0000313" key="3">
    <source>
        <dbReference type="Proteomes" id="UP000539985"/>
    </source>
</evidence>
<dbReference type="Proteomes" id="UP000539985">
    <property type="component" value="Unassembled WGS sequence"/>
</dbReference>